<keyword evidence="2" id="KW-1185">Reference proteome</keyword>
<keyword evidence="1" id="KW-0808">Transferase</keyword>
<dbReference type="AlphaFoldDB" id="A0A098EHF6"/>
<dbReference type="InterPro" id="IPR044668">
    <property type="entry name" value="PuuD-like"/>
</dbReference>
<proteinExistence type="predicted"/>
<dbReference type="InterPro" id="IPR011697">
    <property type="entry name" value="Peptidase_C26"/>
</dbReference>
<dbReference type="GO" id="GO:0033969">
    <property type="term" value="F:gamma-glutamyl-gamma-aminobutyrate hydrolase activity"/>
    <property type="evidence" value="ECO:0007669"/>
    <property type="project" value="TreeGrafter"/>
</dbReference>
<dbReference type="Pfam" id="PF07722">
    <property type="entry name" value="Peptidase_C26"/>
    <property type="match status" value="1"/>
</dbReference>
<dbReference type="Gene3D" id="3.40.50.880">
    <property type="match status" value="1"/>
</dbReference>
<accession>A0A098EHF6</accession>
<dbReference type="STRING" id="1499687.BN1080_00655"/>
<dbReference type="FunFam" id="3.40.50.880:FF:000030">
    <property type="entry name" value="Gamma-glutamyl-gamma-aminobutyrate hydrolase PuuD"/>
    <property type="match status" value="1"/>
</dbReference>
<dbReference type="InterPro" id="IPR029062">
    <property type="entry name" value="Class_I_gatase-like"/>
</dbReference>
<dbReference type="EMBL" id="CCXS01000001">
    <property type="protein sequence ID" value="CEG21739.1"/>
    <property type="molecule type" value="Genomic_DNA"/>
</dbReference>
<name>A0A098EHF6_9BACL</name>
<dbReference type="GO" id="GO:0006598">
    <property type="term" value="P:polyamine catabolic process"/>
    <property type="evidence" value="ECO:0007669"/>
    <property type="project" value="TreeGrafter"/>
</dbReference>
<reference evidence="1 2" key="1">
    <citation type="submission" date="2014-09" db="EMBL/GenBank/DDBJ databases">
        <authorList>
            <person name="Urmite Genomes Urmite Genomes"/>
        </authorList>
    </citation>
    <scope>NUCLEOTIDE SEQUENCE [LARGE SCALE GENOMIC DNA]</scope>
    <source>
        <strain evidence="1 2">ES2</strain>
    </source>
</reference>
<evidence type="ECO:0000313" key="2">
    <source>
        <dbReference type="Proteomes" id="UP000043699"/>
    </source>
</evidence>
<gene>
    <name evidence="1" type="ORF">BN1080_00655</name>
</gene>
<sequence>MRPIIGITASKELGHDHYSIEQADTEAIMQAGGLPIMLPHLRREEEIEQIAEHIDGLFAAGGYDIDPTLFGEEPHPNLGVIIPSRDAFELQLMKKVLELGKPILGVCRGAQILNIAVGGDMYQDITDQIEGDLLQHKQQAPKFHGSHFVHVPEGSLLNRLTGSVKLTVNSRHHQANRRVPDSFLISGKASDGVIEAIESTEHRFVLGVQWHPENMAIASDEASMKIFKGFIEACMEEGNE</sequence>
<evidence type="ECO:0000313" key="1">
    <source>
        <dbReference type="EMBL" id="CEG21739.1"/>
    </source>
</evidence>
<dbReference type="RefSeq" id="WP_052650480.1">
    <property type="nucleotide sequence ID" value="NZ_CCXS01000001.1"/>
</dbReference>
<dbReference type="PROSITE" id="PS51273">
    <property type="entry name" value="GATASE_TYPE_1"/>
    <property type="match status" value="1"/>
</dbReference>
<dbReference type="SUPFAM" id="SSF52317">
    <property type="entry name" value="Class I glutamine amidotransferase-like"/>
    <property type="match status" value="1"/>
</dbReference>
<dbReference type="PANTHER" id="PTHR43235:SF1">
    <property type="entry name" value="GLUTAMINE AMIDOTRANSFERASE PB2B2.05-RELATED"/>
    <property type="match status" value="1"/>
</dbReference>
<keyword evidence="1" id="KW-0315">Glutamine amidotransferase</keyword>
<dbReference type="PANTHER" id="PTHR43235">
    <property type="entry name" value="GLUTAMINE AMIDOTRANSFERASE PB2B2.05-RELATED"/>
    <property type="match status" value="1"/>
</dbReference>
<dbReference type="OrthoDB" id="9813383at2"/>
<protein>
    <submittedName>
        <fullName evidence="1">Putative glutamine amidotransferase</fullName>
    </submittedName>
</protein>
<dbReference type="GO" id="GO:0005829">
    <property type="term" value="C:cytosol"/>
    <property type="evidence" value="ECO:0007669"/>
    <property type="project" value="TreeGrafter"/>
</dbReference>
<dbReference type="GO" id="GO:0016740">
    <property type="term" value="F:transferase activity"/>
    <property type="evidence" value="ECO:0007669"/>
    <property type="project" value="UniProtKB-KW"/>
</dbReference>
<dbReference type="Proteomes" id="UP000043699">
    <property type="component" value="Unassembled WGS sequence"/>
</dbReference>
<dbReference type="CDD" id="cd01745">
    <property type="entry name" value="GATase1_2"/>
    <property type="match status" value="1"/>
</dbReference>
<organism evidence="1 2">
    <name type="scientific">Planococcus massiliensis</name>
    <dbReference type="NCBI Taxonomy" id="1499687"/>
    <lineage>
        <taxon>Bacteria</taxon>
        <taxon>Bacillati</taxon>
        <taxon>Bacillota</taxon>
        <taxon>Bacilli</taxon>
        <taxon>Bacillales</taxon>
        <taxon>Caryophanaceae</taxon>
        <taxon>Planococcus</taxon>
    </lineage>
</organism>